<evidence type="ECO:0000256" key="1">
    <source>
        <dbReference type="ARBA" id="ARBA00009437"/>
    </source>
</evidence>
<protein>
    <submittedName>
        <fullName evidence="6">LysR family transcriptional regulator</fullName>
    </submittedName>
</protein>
<dbReference type="OrthoDB" id="9785974at2"/>
<reference evidence="6 7" key="1">
    <citation type="submission" date="2019-04" db="EMBL/GenBank/DDBJ databases">
        <title>Lampropedia sp YIM MLB12 draf genome.</title>
        <authorList>
            <person name="Wang Y.-X."/>
        </authorList>
    </citation>
    <scope>NUCLEOTIDE SEQUENCE [LARGE SCALE GENOMIC DNA]</scope>
    <source>
        <strain evidence="6 7">YIM MLB12</strain>
    </source>
</reference>
<organism evidence="6 7">
    <name type="scientific">Lampropedia aestuarii</name>
    <dbReference type="NCBI Taxonomy" id="2562762"/>
    <lineage>
        <taxon>Bacteria</taxon>
        <taxon>Pseudomonadati</taxon>
        <taxon>Pseudomonadota</taxon>
        <taxon>Betaproteobacteria</taxon>
        <taxon>Burkholderiales</taxon>
        <taxon>Comamonadaceae</taxon>
        <taxon>Lampropedia</taxon>
    </lineage>
</organism>
<dbReference type="InterPro" id="IPR005119">
    <property type="entry name" value="LysR_subst-bd"/>
</dbReference>
<keyword evidence="3" id="KW-0238">DNA-binding</keyword>
<dbReference type="SUPFAM" id="SSF53850">
    <property type="entry name" value="Periplasmic binding protein-like II"/>
    <property type="match status" value="1"/>
</dbReference>
<dbReference type="Gene3D" id="3.40.190.290">
    <property type="match status" value="1"/>
</dbReference>
<dbReference type="PROSITE" id="PS50931">
    <property type="entry name" value="HTH_LYSR"/>
    <property type="match status" value="1"/>
</dbReference>
<dbReference type="InterPro" id="IPR036390">
    <property type="entry name" value="WH_DNA-bd_sf"/>
</dbReference>
<dbReference type="InterPro" id="IPR036388">
    <property type="entry name" value="WH-like_DNA-bd_sf"/>
</dbReference>
<evidence type="ECO:0000313" key="7">
    <source>
        <dbReference type="Proteomes" id="UP000306236"/>
    </source>
</evidence>
<name>A0A4S5BIS0_9BURK</name>
<comment type="similarity">
    <text evidence="1">Belongs to the LysR transcriptional regulatory family.</text>
</comment>
<evidence type="ECO:0000313" key="6">
    <source>
        <dbReference type="EMBL" id="THJ30695.1"/>
    </source>
</evidence>
<sequence length="301" mass="33258">MRRPDYDLTSLRLFIAVCDHGNIARVAEQEHMVNSAVSKRMAQLEQQAGSALLERRRYGVRPTAAGETVLAYAQEMLSIARRLEDAMHGYSSGVRGQVRVLANASVMAEALADDVVAFMQMPQYANIRIDIEERLSPAVISGVREGSASVGIVWSRVDLHELQSRPYRCDHLGVVVHREHPLAQAKTQAVAFADTLEWEHVGLPGTSSIQRLFEQTALAHGKRLRGKVVVSSYESAMRVVSAQLAICVVPMELFGEAAAYQKLVHIPLTDDWAVRQFVLCYRDEAALSPSALAFVRHLAAD</sequence>
<keyword evidence="4" id="KW-0804">Transcription</keyword>
<dbReference type="InterPro" id="IPR050950">
    <property type="entry name" value="HTH-type_LysR_regulators"/>
</dbReference>
<dbReference type="GO" id="GO:0003677">
    <property type="term" value="F:DNA binding"/>
    <property type="evidence" value="ECO:0007669"/>
    <property type="project" value="UniProtKB-KW"/>
</dbReference>
<dbReference type="GO" id="GO:0005829">
    <property type="term" value="C:cytosol"/>
    <property type="evidence" value="ECO:0007669"/>
    <property type="project" value="TreeGrafter"/>
</dbReference>
<dbReference type="EMBL" id="SSWX01000038">
    <property type="protein sequence ID" value="THJ30695.1"/>
    <property type="molecule type" value="Genomic_DNA"/>
</dbReference>
<dbReference type="AlphaFoldDB" id="A0A4S5BIS0"/>
<keyword evidence="7" id="KW-1185">Reference proteome</keyword>
<dbReference type="SUPFAM" id="SSF46785">
    <property type="entry name" value="Winged helix' DNA-binding domain"/>
    <property type="match status" value="1"/>
</dbReference>
<proteinExistence type="inferred from homology"/>
<accession>A0A4S5BIS0</accession>
<dbReference type="Pfam" id="PF00126">
    <property type="entry name" value="HTH_1"/>
    <property type="match status" value="1"/>
</dbReference>
<evidence type="ECO:0000256" key="2">
    <source>
        <dbReference type="ARBA" id="ARBA00023015"/>
    </source>
</evidence>
<evidence type="ECO:0000256" key="4">
    <source>
        <dbReference type="ARBA" id="ARBA00023163"/>
    </source>
</evidence>
<feature type="domain" description="HTH lysR-type" evidence="5">
    <location>
        <begin position="6"/>
        <end position="63"/>
    </location>
</feature>
<dbReference type="RefSeq" id="WP_136407959.1">
    <property type="nucleotide sequence ID" value="NZ_SSWX01000038.1"/>
</dbReference>
<dbReference type="InterPro" id="IPR000847">
    <property type="entry name" value="LysR_HTH_N"/>
</dbReference>
<dbReference type="Gene3D" id="1.10.10.10">
    <property type="entry name" value="Winged helix-like DNA-binding domain superfamily/Winged helix DNA-binding domain"/>
    <property type="match status" value="1"/>
</dbReference>
<dbReference type="PANTHER" id="PTHR30419:SF2">
    <property type="entry name" value="LYSR FAMILY TRANSCRIPTIONAL REGULATOR"/>
    <property type="match status" value="1"/>
</dbReference>
<evidence type="ECO:0000259" key="5">
    <source>
        <dbReference type="PROSITE" id="PS50931"/>
    </source>
</evidence>
<comment type="caution">
    <text evidence="6">The sequence shown here is derived from an EMBL/GenBank/DDBJ whole genome shotgun (WGS) entry which is preliminary data.</text>
</comment>
<evidence type="ECO:0000256" key="3">
    <source>
        <dbReference type="ARBA" id="ARBA00023125"/>
    </source>
</evidence>
<keyword evidence="2" id="KW-0805">Transcription regulation</keyword>
<dbReference type="Proteomes" id="UP000306236">
    <property type="component" value="Unassembled WGS sequence"/>
</dbReference>
<dbReference type="GO" id="GO:0003700">
    <property type="term" value="F:DNA-binding transcription factor activity"/>
    <property type="evidence" value="ECO:0007669"/>
    <property type="project" value="InterPro"/>
</dbReference>
<dbReference type="PANTHER" id="PTHR30419">
    <property type="entry name" value="HTH-TYPE TRANSCRIPTIONAL REGULATOR YBHD"/>
    <property type="match status" value="1"/>
</dbReference>
<dbReference type="Pfam" id="PF03466">
    <property type="entry name" value="LysR_substrate"/>
    <property type="match status" value="1"/>
</dbReference>
<gene>
    <name evidence="6" type="ORF">E8K88_17475</name>
</gene>